<name>A0A7R7FTH4_9BACT</name>
<feature type="transmembrane region" description="Helical" evidence="1">
    <location>
        <begin position="373"/>
        <end position="390"/>
    </location>
</feature>
<dbReference type="RefSeq" id="WP_185242624.1">
    <property type="nucleotide sequence ID" value="NZ_AP023213.1"/>
</dbReference>
<feature type="transmembrane region" description="Helical" evidence="1">
    <location>
        <begin position="402"/>
        <end position="420"/>
    </location>
</feature>
<dbReference type="NCBIfam" id="TIGR04370">
    <property type="entry name" value="glyco_rpt_poly"/>
    <property type="match status" value="1"/>
</dbReference>
<feature type="transmembrane region" description="Helical" evidence="1">
    <location>
        <begin position="87"/>
        <end position="104"/>
    </location>
</feature>
<evidence type="ECO:0000256" key="1">
    <source>
        <dbReference type="SAM" id="Phobius"/>
    </source>
</evidence>
<feature type="transmembrane region" description="Helical" evidence="1">
    <location>
        <begin position="7"/>
        <end position="24"/>
    </location>
</feature>
<accession>A0A7R7FTH4</accession>
<dbReference type="EMBL" id="AP023213">
    <property type="protein sequence ID" value="BCO11453.1"/>
    <property type="molecule type" value="Genomic_DNA"/>
</dbReference>
<feature type="transmembrane region" description="Helical" evidence="1">
    <location>
        <begin position="343"/>
        <end position="366"/>
    </location>
</feature>
<feature type="transmembrane region" description="Helical" evidence="1">
    <location>
        <begin position="30"/>
        <end position="49"/>
    </location>
</feature>
<keyword evidence="3" id="KW-1185">Reference proteome</keyword>
<organism evidence="2 3">
    <name type="scientific">Citrifermentans bremense</name>
    <dbReference type="NCBI Taxonomy" id="60035"/>
    <lineage>
        <taxon>Bacteria</taxon>
        <taxon>Pseudomonadati</taxon>
        <taxon>Thermodesulfobacteriota</taxon>
        <taxon>Desulfuromonadia</taxon>
        <taxon>Geobacterales</taxon>
        <taxon>Geobacteraceae</taxon>
        <taxon>Citrifermentans</taxon>
    </lineage>
</organism>
<evidence type="ECO:0000313" key="2">
    <source>
        <dbReference type="EMBL" id="BCO11453.1"/>
    </source>
</evidence>
<evidence type="ECO:0000313" key="3">
    <source>
        <dbReference type="Proteomes" id="UP000515472"/>
    </source>
</evidence>
<keyword evidence="1" id="KW-1133">Transmembrane helix</keyword>
<protein>
    <recommendedName>
        <fullName evidence="4">O-antigen polysaccharide polymerase Wzy</fullName>
    </recommendedName>
</protein>
<feature type="transmembrane region" description="Helical" evidence="1">
    <location>
        <begin position="116"/>
        <end position="137"/>
    </location>
</feature>
<sequence>MNDNTVLAFVVALGVIVSAIMMLFQDTVVLLLAPLLYIIVCICIVKLDIMHPVTWFLPFFYLYHFSILLLQYFGVKDFLNYKIVVEITWYSIFLNSLIFILFCPREYVRHKIQDDALCRVYNLLYVAFFLFVVYLNYSFYDMGLVSKTDSSETNMKGVYSFMNWMLVFYTLLLGYKLSNKHKINTLMISAGLLSLFTALNLGERDVFFTFLLVTMLIVDYYRPISRFMLVAIATASMIAIPILGAMKNVFYKDSINFSNANYLVALADGEFRSAGFNLSYIIDSQKSWHLRYGGTLIDDLMRSLVPSFIANFKNPTGWYNQTYFPEIVAAGRGYGFSVLAEGYINAGAVGAILWSFLLAMLIVLLYRGKCRSFAGMVIYVMSIPICIYAIRGDFSTILSPLFKNILCPIFMSYCLSIFFVRGKRSNNFSIRGRV</sequence>
<feature type="transmembrane region" description="Helical" evidence="1">
    <location>
        <begin position="56"/>
        <end position="75"/>
    </location>
</feature>
<feature type="transmembrane region" description="Helical" evidence="1">
    <location>
        <begin position="157"/>
        <end position="175"/>
    </location>
</feature>
<keyword evidence="1" id="KW-0472">Membrane</keyword>
<evidence type="ECO:0008006" key="4">
    <source>
        <dbReference type="Google" id="ProtNLM"/>
    </source>
</evidence>
<gene>
    <name evidence="2" type="ORF">GEOBRER4_n2623</name>
</gene>
<dbReference type="AlphaFoldDB" id="A0A7R7FTH4"/>
<keyword evidence="1" id="KW-0812">Transmembrane</keyword>
<feature type="transmembrane region" description="Helical" evidence="1">
    <location>
        <begin position="228"/>
        <end position="246"/>
    </location>
</feature>
<proteinExistence type="predicted"/>
<dbReference type="Proteomes" id="UP000515472">
    <property type="component" value="Chromosome"/>
</dbReference>
<reference evidence="2 3" key="1">
    <citation type="submission" date="2020-06" db="EMBL/GenBank/DDBJ databases">
        <title>Interaction of electrochemicaly active bacteria, Geobacter bremensis R4 on different carbon anode.</title>
        <authorList>
            <person name="Meng L."/>
            <person name="Yoshida N."/>
        </authorList>
    </citation>
    <scope>NUCLEOTIDE SEQUENCE [LARGE SCALE GENOMIC DNA]</scope>
    <source>
        <strain evidence="2 3">R4</strain>
    </source>
</reference>